<organism evidence="1 2">
    <name type="scientific">Flavihumibacter petaseus NBRC 106054</name>
    <dbReference type="NCBI Taxonomy" id="1220578"/>
    <lineage>
        <taxon>Bacteria</taxon>
        <taxon>Pseudomonadati</taxon>
        <taxon>Bacteroidota</taxon>
        <taxon>Chitinophagia</taxon>
        <taxon>Chitinophagales</taxon>
        <taxon>Chitinophagaceae</taxon>
        <taxon>Flavihumibacter</taxon>
    </lineage>
</organism>
<dbReference type="SUPFAM" id="SSF47240">
    <property type="entry name" value="Ferritin-like"/>
    <property type="match status" value="1"/>
</dbReference>
<gene>
    <name evidence="1" type="ORF">FPE01S_01_02190</name>
</gene>
<reference evidence="1 2" key="1">
    <citation type="submission" date="2015-04" db="EMBL/GenBank/DDBJ databases">
        <title>Whole genome shotgun sequence of Flavihumibacter petaseus NBRC 106054.</title>
        <authorList>
            <person name="Miyazawa S."/>
            <person name="Hosoyama A."/>
            <person name="Hashimoto M."/>
            <person name="Noguchi M."/>
            <person name="Tsuchikane K."/>
            <person name="Ohji S."/>
            <person name="Yamazoe A."/>
            <person name="Ichikawa N."/>
            <person name="Kimura A."/>
            <person name="Fujita N."/>
        </authorList>
    </citation>
    <scope>NUCLEOTIDE SEQUENCE [LARGE SCALE GENOMIC DNA]</scope>
    <source>
        <strain evidence="1 2">NBRC 106054</strain>
    </source>
</reference>
<dbReference type="InterPro" id="IPR009078">
    <property type="entry name" value="Ferritin-like_SF"/>
</dbReference>
<dbReference type="EMBL" id="BBWV01000001">
    <property type="protein sequence ID" value="GAO41207.1"/>
    <property type="molecule type" value="Genomic_DNA"/>
</dbReference>
<accession>A0A0E9MTV3</accession>
<keyword evidence="2" id="KW-1185">Reference proteome</keyword>
<protein>
    <recommendedName>
        <fullName evidence="3">Ferritin-like diiron domain-containing protein</fullName>
    </recommendedName>
</protein>
<name>A0A0E9MTV3_9BACT</name>
<dbReference type="RefSeq" id="WP_046367113.1">
    <property type="nucleotide sequence ID" value="NZ_BBWV01000001.1"/>
</dbReference>
<evidence type="ECO:0000313" key="1">
    <source>
        <dbReference type="EMBL" id="GAO41207.1"/>
    </source>
</evidence>
<dbReference type="Proteomes" id="UP000033121">
    <property type="component" value="Unassembled WGS sequence"/>
</dbReference>
<sequence>MTAATSLHDLISRIVSRPETHARWLNTLSMLENAGARKIKQCEHPVFVKEDILKHAAEEARHAWYLKKQLHKVGGNCPTYEAPYLLAPAVSSRYLHRIDMRVCRYLKDEYGFSGHELKYAAYLLVTYAIEVRADELYPVYQEVLKQAGSGISVNNIIAEEQHHLASMEAQLKQLWPEWRSLCDMACREEDSCYREWIAEVSAGT</sequence>
<dbReference type="AlphaFoldDB" id="A0A0E9MTV3"/>
<proteinExistence type="predicted"/>
<evidence type="ECO:0000313" key="2">
    <source>
        <dbReference type="Proteomes" id="UP000033121"/>
    </source>
</evidence>
<dbReference type="STRING" id="1220578.FPE01S_01_02190"/>
<evidence type="ECO:0008006" key="3">
    <source>
        <dbReference type="Google" id="ProtNLM"/>
    </source>
</evidence>
<comment type="caution">
    <text evidence="1">The sequence shown here is derived from an EMBL/GenBank/DDBJ whole genome shotgun (WGS) entry which is preliminary data.</text>
</comment>